<dbReference type="AlphaFoldDB" id="A0A8H3YET5"/>
<keyword evidence="2" id="KW-1185">Reference proteome</keyword>
<dbReference type="PANTHER" id="PTHR36182:SF1">
    <property type="entry name" value="PROTEIN, PUTATIVE (AFU_ORTHOLOGUE AFUA_6G10930)-RELATED"/>
    <property type="match status" value="1"/>
</dbReference>
<sequence length="223" mass="24322">MRSNTLAYAIFVMRLQHAQPIGTGRHLSMQGLHLVRYEICSYMEGRQKAEVELAGSSIDSGSCQFSMSYDTGLTWNVILSSIRRCLADSMSILVDIPTSEASSGEDLFSRSWFDIEAPAASEGNKCVGPGAIVPVLPQPKSKSEGTASDFWEIETSKTGTAIATGALLSDTATPSLRPHISQEPKQKADHSCQDVELTIAFAHASALPDIWQTCRSKRRRRSI</sequence>
<evidence type="ECO:0000313" key="1">
    <source>
        <dbReference type="EMBL" id="GHJ85572.1"/>
    </source>
</evidence>
<evidence type="ECO:0000313" key="2">
    <source>
        <dbReference type="Proteomes" id="UP000620104"/>
    </source>
</evidence>
<dbReference type="Proteomes" id="UP000620104">
    <property type="component" value="Unassembled WGS sequence"/>
</dbReference>
<comment type="caution">
    <text evidence="1">The sequence shown here is derived from an EMBL/GenBank/DDBJ whole genome shotgun (WGS) entry which is preliminary data.</text>
</comment>
<dbReference type="EMBL" id="BLZA01000013">
    <property type="protein sequence ID" value="GHJ85572.1"/>
    <property type="molecule type" value="Genomic_DNA"/>
</dbReference>
<dbReference type="Gene3D" id="2.70.50.70">
    <property type="match status" value="1"/>
</dbReference>
<reference evidence="1" key="1">
    <citation type="submission" date="2020-07" db="EMBL/GenBank/DDBJ databases">
        <title>Draft Genome Sequence of a Deep-Sea Yeast, Naganishia (Cryptococcus) liquefaciens strain N6.</title>
        <authorList>
            <person name="Han Y.W."/>
            <person name="Kajitani R."/>
            <person name="Morimoto H."/>
            <person name="Parhat M."/>
            <person name="Tsubouchi H."/>
            <person name="Bakenova O."/>
            <person name="Ogata M."/>
            <person name="Argunhan B."/>
            <person name="Aoki R."/>
            <person name="Kajiwara S."/>
            <person name="Itoh T."/>
            <person name="Iwasaki H."/>
        </authorList>
    </citation>
    <scope>NUCLEOTIDE SEQUENCE</scope>
    <source>
        <strain evidence="1">N6</strain>
    </source>
</reference>
<accession>A0A8H3YET5</accession>
<name>A0A8H3YET5_9TREE</name>
<protein>
    <submittedName>
        <fullName evidence="1">Uncharacterized protein</fullName>
    </submittedName>
</protein>
<dbReference type="PANTHER" id="PTHR36182">
    <property type="entry name" value="PROTEIN, PUTATIVE (AFU_ORTHOLOGUE AFUA_6G10930)-RELATED"/>
    <property type="match status" value="1"/>
</dbReference>
<proteinExistence type="predicted"/>
<organism evidence="1 2">
    <name type="scientific">Naganishia liquefaciens</name>
    <dbReference type="NCBI Taxonomy" id="104408"/>
    <lineage>
        <taxon>Eukaryota</taxon>
        <taxon>Fungi</taxon>
        <taxon>Dikarya</taxon>
        <taxon>Basidiomycota</taxon>
        <taxon>Agaricomycotina</taxon>
        <taxon>Tremellomycetes</taxon>
        <taxon>Filobasidiales</taxon>
        <taxon>Filobasidiaceae</taxon>
        <taxon>Naganishia</taxon>
    </lineage>
</organism>
<gene>
    <name evidence="1" type="ORF">NliqN6_1974</name>
</gene>
<dbReference type="OrthoDB" id="2342176at2759"/>